<dbReference type="GO" id="GO:0009847">
    <property type="term" value="P:spore germination"/>
    <property type="evidence" value="ECO:0007669"/>
    <property type="project" value="InterPro"/>
</dbReference>
<dbReference type="EMBL" id="CP000612">
    <property type="protein sequence ID" value="ABO51696.1"/>
    <property type="molecule type" value="Genomic_DNA"/>
</dbReference>
<keyword evidence="5" id="KW-1185">Reference proteome</keyword>
<dbReference type="eggNOG" id="COG2959">
    <property type="taxonomic scope" value="Bacteria"/>
</dbReference>
<evidence type="ECO:0000313" key="4">
    <source>
        <dbReference type="EMBL" id="ABO51696.1"/>
    </source>
</evidence>
<organism evidence="4 5">
    <name type="scientific">Desulforamulus reducens (strain ATCC BAA-1160 / DSM 100696 / MI-1)</name>
    <name type="common">Desulfotomaculum reducens</name>
    <dbReference type="NCBI Taxonomy" id="349161"/>
    <lineage>
        <taxon>Bacteria</taxon>
        <taxon>Bacillati</taxon>
        <taxon>Bacillota</taxon>
        <taxon>Clostridia</taxon>
        <taxon>Eubacteriales</taxon>
        <taxon>Peptococcaceae</taxon>
        <taxon>Desulforamulus</taxon>
    </lineage>
</organism>
<dbReference type="RefSeq" id="WP_011879484.1">
    <property type="nucleotide sequence ID" value="NC_009253.1"/>
</dbReference>
<dbReference type="HOGENOM" id="CLU_045803_0_0_9"/>
<dbReference type="Pfam" id="PF03413">
    <property type="entry name" value="PepSY"/>
    <property type="match status" value="1"/>
</dbReference>
<protein>
    <submittedName>
        <fullName evidence="4">Propeptide, PepSY amd peptidase M4</fullName>
    </submittedName>
</protein>
<evidence type="ECO:0000259" key="2">
    <source>
        <dbReference type="Pfam" id="PF14620"/>
    </source>
</evidence>
<reference evidence="4 5" key="1">
    <citation type="submission" date="2007-03" db="EMBL/GenBank/DDBJ databases">
        <title>Complete sequence of Desulfotomaculum reducens MI-1.</title>
        <authorList>
            <consortium name="US DOE Joint Genome Institute"/>
            <person name="Copeland A."/>
            <person name="Lucas S."/>
            <person name="Lapidus A."/>
            <person name="Barry K."/>
            <person name="Detter J.C."/>
            <person name="Glavina del Rio T."/>
            <person name="Hammon N."/>
            <person name="Israni S."/>
            <person name="Dalin E."/>
            <person name="Tice H."/>
            <person name="Pitluck S."/>
            <person name="Sims D."/>
            <person name="Brettin T."/>
            <person name="Bruce D."/>
            <person name="Han C."/>
            <person name="Tapia R."/>
            <person name="Schmutz J."/>
            <person name="Larimer F."/>
            <person name="Land M."/>
            <person name="Hauser L."/>
            <person name="Kyrpides N."/>
            <person name="Kim E."/>
            <person name="Tebo B.M."/>
            <person name="Richardson P."/>
        </authorList>
    </citation>
    <scope>NUCLEOTIDE SEQUENCE [LARGE SCALE GENOMIC DNA]</scope>
    <source>
        <strain evidence="4 5">MI-1</strain>
    </source>
</reference>
<feature type="domain" description="Sporulation protein YpeB PepSY1 and PepSY2" evidence="2">
    <location>
        <begin position="182"/>
        <end position="376"/>
    </location>
</feature>
<name>A4J9E3_DESRM</name>
<evidence type="ECO:0000259" key="3">
    <source>
        <dbReference type="Pfam" id="PF20769"/>
    </source>
</evidence>
<dbReference type="InterPro" id="IPR025711">
    <property type="entry name" value="PepSY"/>
</dbReference>
<dbReference type="Pfam" id="PF14620">
    <property type="entry name" value="YPEB_PepSY1-2"/>
    <property type="match status" value="1"/>
</dbReference>
<evidence type="ECO:0000259" key="1">
    <source>
        <dbReference type="Pfam" id="PF03413"/>
    </source>
</evidence>
<dbReference type="AlphaFoldDB" id="A4J9E3"/>
<dbReference type="InterPro" id="IPR048402">
    <property type="entry name" value="YpeB_N"/>
</dbReference>
<feature type="domain" description="PepSY" evidence="1">
    <location>
        <begin position="380"/>
        <end position="435"/>
    </location>
</feature>
<dbReference type="Proteomes" id="UP000001556">
    <property type="component" value="Chromosome"/>
</dbReference>
<dbReference type="KEGG" id="drm:Dred_3194"/>
<feature type="domain" description="Sporulation protein YpeB N-terminal" evidence="3">
    <location>
        <begin position="32"/>
        <end position="163"/>
    </location>
</feature>
<dbReference type="Pfam" id="PF20769">
    <property type="entry name" value="YPEB_N"/>
    <property type="match status" value="1"/>
</dbReference>
<dbReference type="InterPro" id="IPR014239">
    <property type="entry name" value="YpeB_PepSY1-2"/>
</dbReference>
<dbReference type="STRING" id="349161.Dred_3194"/>
<dbReference type="NCBIfam" id="TIGR02889">
    <property type="entry name" value="spore_YpeB"/>
    <property type="match status" value="1"/>
</dbReference>
<evidence type="ECO:0000313" key="5">
    <source>
        <dbReference type="Proteomes" id="UP000001556"/>
    </source>
</evidence>
<gene>
    <name evidence="4" type="ordered locus">Dred_3194</name>
</gene>
<proteinExistence type="predicted"/>
<sequence>MIKRWGIPALLGLLILTAIGFWGYKEYQDRIVLENYLNNRYQMSFYNLINRVQNMEVLLGKTLAVSGDTDNTLIFSEIWLQAEGARENLTQLPLTSSMVGRTAKFLAQSGDFARVQANKITSGQILTEEEYSTLNSLYRQAAQLNKDLQGMEAKVADGRLTVSEIVQSARQDLAKGTPTGAAKNFQGIDQQMQGFPTLIYDGPFSDHLDRVTPVGLGNEDISADEARTIARRFIDIKDDESYRAQISGRTKEKIPGYLVELIPRNGEARRIVGNVSNKGGKMVWYMDSRDIGAPKLTTDQAREKALQFLEAKGYKNVTNIYHQLQDNRAIFNFIPQQQGVVIYPDQIKVSVALDNGQVIGFDARGYLMAHKKRDIPAPQISANEAKKKVNKRMEITETKLAIIPTDGGKERFSYEITGNIDGETYLVYVNAITGKTDKVLKLIEQENGILTM</sequence>
<accession>A4J9E3</accession>